<feature type="domain" description="HEPN" evidence="1">
    <location>
        <begin position="10"/>
        <end position="111"/>
    </location>
</feature>
<dbReference type="EMBL" id="AP028907">
    <property type="protein sequence ID" value="BES81593.1"/>
    <property type="molecule type" value="Genomic_DNA"/>
</dbReference>
<reference evidence="2 3" key="1">
    <citation type="submission" date="2023-09" db="EMBL/GenBank/DDBJ databases">
        <title>Pyrofollis japonicus gen. nov. sp. nov., a novel member of the family Pyrodictiaceae isolated from the Iheya North hydrothermal field.</title>
        <authorList>
            <person name="Miyazaki U."/>
            <person name="Sanari M."/>
            <person name="Tame A."/>
            <person name="Kitajima M."/>
            <person name="Okamoto A."/>
            <person name="Sawayama S."/>
            <person name="Miyazaki J."/>
            <person name="Takai K."/>
            <person name="Nakagawa S."/>
        </authorList>
    </citation>
    <scope>NUCLEOTIDE SEQUENCE [LARGE SCALE GENOMIC DNA]</scope>
    <source>
        <strain evidence="2 3">AV2</strain>
    </source>
</reference>
<keyword evidence="3" id="KW-1185">Reference proteome</keyword>
<dbReference type="Proteomes" id="UP001341135">
    <property type="component" value="Chromosome"/>
</dbReference>
<name>A0ABM8IY88_9CREN</name>
<gene>
    <name evidence="2" type="ORF">PABY_11600</name>
</gene>
<dbReference type="Pfam" id="PF05168">
    <property type="entry name" value="HEPN"/>
    <property type="match status" value="1"/>
</dbReference>
<organism evidence="2 3">
    <name type="scientific">Pyrodictium abyssi</name>
    <dbReference type="NCBI Taxonomy" id="54256"/>
    <lineage>
        <taxon>Archaea</taxon>
        <taxon>Thermoproteota</taxon>
        <taxon>Thermoprotei</taxon>
        <taxon>Desulfurococcales</taxon>
        <taxon>Pyrodictiaceae</taxon>
        <taxon>Pyrodictium</taxon>
    </lineage>
</organism>
<evidence type="ECO:0000259" key="1">
    <source>
        <dbReference type="PROSITE" id="PS50910"/>
    </source>
</evidence>
<protein>
    <submittedName>
        <fullName evidence="2">HEPN domain-containing protein</fullName>
    </submittedName>
</protein>
<dbReference type="GeneID" id="89289179"/>
<dbReference type="SMART" id="SM00748">
    <property type="entry name" value="HEPN"/>
    <property type="match status" value="1"/>
</dbReference>
<evidence type="ECO:0000313" key="2">
    <source>
        <dbReference type="EMBL" id="BES81593.1"/>
    </source>
</evidence>
<dbReference type="Gene3D" id="1.20.120.330">
    <property type="entry name" value="Nucleotidyltransferases domain 2"/>
    <property type="match status" value="1"/>
</dbReference>
<dbReference type="InterPro" id="IPR007842">
    <property type="entry name" value="HEPN_dom"/>
</dbReference>
<accession>A0ABM8IY88</accession>
<dbReference type="SUPFAM" id="SSF81593">
    <property type="entry name" value="Nucleotidyltransferase substrate binding subunit/domain"/>
    <property type="match status" value="1"/>
</dbReference>
<proteinExistence type="predicted"/>
<evidence type="ECO:0000313" key="3">
    <source>
        <dbReference type="Proteomes" id="UP001341135"/>
    </source>
</evidence>
<dbReference type="PROSITE" id="PS50910">
    <property type="entry name" value="HEPN"/>
    <property type="match status" value="1"/>
</dbReference>
<dbReference type="RefSeq" id="WP_338252805.1">
    <property type="nucleotide sequence ID" value="NZ_AP028907.1"/>
</dbReference>
<sequence length="111" mass="13124">MSIEEYRLLMRRALMFLDEAREAYSRDRHDLAMFLAEQALQLFLKAQLLRMLGDYPRTHSVRQLLTMLGKALGDNAEKEITAFIRRERPRLSELEDVYIVSQVRVPHLYQG</sequence>